<sequence>MRKYLIAGLLVWMPLGITFLVIRAIVGFLDQTLLLLPDAYQPDNFLGIHIPGLGVLLAVVLVLATGMIVANLLGRRLVNAWESLLSRIPLVRTLYAGIKQILEAVLATDGQSFRRVLLVEYPRKGAWSLAFMTSDQLGEVQEKTRSEVISVFIPTTPNPTSGFVLMLPKEDVIELEMSVEQGLKMIISMGVVVPDWEKEQLLKQQAQQKKPEQA</sequence>
<evidence type="ECO:0000313" key="2">
    <source>
        <dbReference type="EMBL" id="GLQ00972.1"/>
    </source>
</evidence>
<proteinExistence type="predicted"/>
<organism evidence="2 3">
    <name type="scientific">Methylophaga thalassica</name>
    <dbReference type="NCBI Taxonomy" id="40223"/>
    <lineage>
        <taxon>Bacteria</taxon>
        <taxon>Pseudomonadati</taxon>
        <taxon>Pseudomonadota</taxon>
        <taxon>Gammaproteobacteria</taxon>
        <taxon>Thiotrichales</taxon>
        <taxon>Piscirickettsiaceae</taxon>
        <taxon>Methylophaga</taxon>
    </lineage>
</organism>
<keyword evidence="3" id="KW-1185">Reference proteome</keyword>
<dbReference type="PANTHER" id="PTHR31876:SF26">
    <property type="entry name" value="PROTEIN LIKE COV 2"/>
    <property type="match status" value="1"/>
</dbReference>
<reference evidence="2" key="1">
    <citation type="journal article" date="2014" name="Int. J. Syst. Evol. Microbiol.">
        <title>Complete genome of a new Firmicutes species belonging to the dominant human colonic microbiota ('Ruminococcus bicirculans') reveals two chromosomes and a selective capacity to utilize plant glucans.</title>
        <authorList>
            <consortium name="NISC Comparative Sequencing Program"/>
            <person name="Wegmann U."/>
            <person name="Louis P."/>
            <person name="Goesmann A."/>
            <person name="Henrissat B."/>
            <person name="Duncan S.H."/>
            <person name="Flint H.J."/>
        </authorList>
    </citation>
    <scope>NUCLEOTIDE SEQUENCE</scope>
    <source>
        <strain evidence="2">NBRC 102424</strain>
    </source>
</reference>
<feature type="transmembrane region" description="Helical" evidence="1">
    <location>
        <begin position="48"/>
        <end position="73"/>
    </location>
</feature>
<keyword evidence="1" id="KW-1133">Transmembrane helix</keyword>
<dbReference type="RefSeq" id="WP_040576154.1">
    <property type="nucleotide sequence ID" value="NZ_BSND01000013.1"/>
</dbReference>
<keyword evidence="1" id="KW-0472">Membrane</keyword>
<protein>
    <submittedName>
        <fullName evidence="2">Membrane protein</fullName>
    </submittedName>
</protein>
<feature type="transmembrane region" description="Helical" evidence="1">
    <location>
        <begin position="7"/>
        <end position="28"/>
    </location>
</feature>
<dbReference type="InterPro" id="IPR007462">
    <property type="entry name" value="COV1-like"/>
</dbReference>
<dbReference type="Proteomes" id="UP001161423">
    <property type="component" value="Unassembled WGS sequence"/>
</dbReference>
<dbReference type="EMBL" id="BSND01000013">
    <property type="protein sequence ID" value="GLQ00972.1"/>
    <property type="molecule type" value="Genomic_DNA"/>
</dbReference>
<gene>
    <name evidence="2" type="ORF">GCM10007891_28250</name>
</gene>
<dbReference type="PANTHER" id="PTHR31876">
    <property type="entry name" value="COV-LIKE PROTEIN 1"/>
    <property type="match status" value="1"/>
</dbReference>
<reference evidence="2" key="2">
    <citation type="submission" date="2023-01" db="EMBL/GenBank/DDBJ databases">
        <title>Draft genome sequence of Methylophaga thalassica strain NBRC 102424.</title>
        <authorList>
            <person name="Sun Q."/>
            <person name="Mori K."/>
        </authorList>
    </citation>
    <scope>NUCLEOTIDE SEQUENCE</scope>
    <source>
        <strain evidence="2">NBRC 102424</strain>
    </source>
</reference>
<comment type="caution">
    <text evidence="2">The sequence shown here is derived from an EMBL/GenBank/DDBJ whole genome shotgun (WGS) entry which is preliminary data.</text>
</comment>
<accession>A0ABQ5TZV9</accession>
<evidence type="ECO:0000256" key="1">
    <source>
        <dbReference type="SAM" id="Phobius"/>
    </source>
</evidence>
<dbReference type="Pfam" id="PF04367">
    <property type="entry name" value="DUF502"/>
    <property type="match status" value="1"/>
</dbReference>
<name>A0ABQ5TZV9_9GAMM</name>
<keyword evidence="1" id="KW-0812">Transmembrane</keyword>
<evidence type="ECO:0000313" key="3">
    <source>
        <dbReference type="Proteomes" id="UP001161423"/>
    </source>
</evidence>